<proteinExistence type="predicted"/>
<protein>
    <submittedName>
        <fullName evidence="3">Uncharacterized protein</fullName>
    </submittedName>
</protein>
<keyword evidence="2" id="KW-0472">Membrane</keyword>
<evidence type="ECO:0000256" key="1">
    <source>
        <dbReference type="SAM" id="MobiDB-lite"/>
    </source>
</evidence>
<reference evidence="4" key="1">
    <citation type="submission" date="2017-02" db="EMBL/GenBank/DDBJ databases">
        <authorList>
            <person name="Dridi B."/>
        </authorList>
    </citation>
    <scope>NUCLEOTIDE SEQUENCE [LARGE SCALE GENOMIC DNA]</scope>
    <source>
        <strain evidence="4">B Co 03.10</strain>
    </source>
</reference>
<dbReference type="RefSeq" id="WP_087006342.1">
    <property type="nucleotide sequence ID" value="NZ_FWFF01000009.1"/>
</dbReference>
<feature type="compositionally biased region" description="Acidic residues" evidence="1">
    <location>
        <begin position="340"/>
        <end position="359"/>
    </location>
</feature>
<name>A0A1X6XBK3_9MICO</name>
<dbReference type="SUPFAM" id="SSF54427">
    <property type="entry name" value="NTF2-like"/>
    <property type="match status" value="1"/>
</dbReference>
<accession>A0A1X6XBK3</accession>
<evidence type="ECO:0000313" key="3">
    <source>
        <dbReference type="EMBL" id="SLM96734.1"/>
    </source>
</evidence>
<dbReference type="AlphaFoldDB" id="A0A1X6XBK3"/>
<evidence type="ECO:0000313" key="4">
    <source>
        <dbReference type="Proteomes" id="UP000196581"/>
    </source>
</evidence>
<keyword evidence="2" id="KW-1133">Transmembrane helix</keyword>
<evidence type="ECO:0000256" key="2">
    <source>
        <dbReference type="SAM" id="Phobius"/>
    </source>
</evidence>
<keyword evidence="4" id="KW-1185">Reference proteome</keyword>
<organism evidence="3 4">
    <name type="scientific">Brevibacterium yomogidense</name>
    <dbReference type="NCBI Taxonomy" id="946573"/>
    <lineage>
        <taxon>Bacteria</taxon>
        <taxon>Bacillati</taxon>
        <taxon>Actinomycetota</taxon>
        <taxon>Actinomycetes</taxon>
        <taxon>Micrococcales</taxon>
        <taxon>Brevibacteriaceae</taxon>
        <taxon>Brevibacterium</taxon>
    </lineage>
</organism>
<feature type="transmembrane region" description="Helical" evidence="2">
    <location>
        <begin position="21"/>
        <end position="45"/>
    </location>
</feature>
<feature type="region of interest" description="Disordered" evidence="1">
    <location>
        <begin position="325"/>
        <end position="368"/>
    </location>
</feature>
<dbReference type="InterPro" id="IPR032710">
    <property type="entry name" value="NTF2-like_dom_sf"/>
</dbReference>
<dbReference type="EMBL" id="FWFF01000009">
    <property type="protein sequence ID" value="SLM96734.1"/>
    <property type="molecule type" value="Genomic_DNA"/>
</dbReference>
<sequence>MTDHDESAGVRTRTSAARARSLAIAGLLVVVLTVTSVPVLGMVAYGPARTVSAYFEALDRADADAALGRLVTGEITDGWALTDAALEGAPSLPTRVSVTHAEVDGDTAAVTAEFDLAGTTQTQEFSLVRAPGTWGMFPDWLIDPGTLPRLDLVVDGASTVRINNADVPAPRDGLPVLYPVEYSVGFAEDYFRSTAQNAVVDGSAPEVEVQLAAEPTEELRAEVERLVHEHLDECVTATTLMPAGCTFGHDTVNTMLGDVSWEMVEYPDVQLSTERRRLVTAPAEGVAQVSGRYRDIVTAMESDFDEPVSFTFSAAVTIEDGKPAIQPLEAGLSGGAGLGEESDAEQDADEPDGPDDGPADEAPVADGS</sequence>
<gene>
    <name evidence="3" type="ORF">FM105_06195</name>
</gene>
<dbReference type="Proteomes" id="UP000196581">
    <property type="component" value="Unassembled WGS sequence"/>
</dbReference>
<keyword evidence="2" id="KW-0812">Transmembrane</keyword>